<gene>
    <name evidence="11" type="ORF">BB561_005858</name>
</gene>
<keyword evidence="7 9" id="KW-1133">Transmembrane helix</keyword>
<evidence type="ECO:0000256" key="3">
    <source>
        <dbReference type="ARBA" id="ARBA00022448"/>
    </source>
</evidence>
<dbReference type="OrthoDB" id="8061355at2759"/>
<sequence length="937" mass="105183">MSKQDDSTLILEDDTYFPTSRQRGYFVTFFLQMKTMLARNYTLLKRSYLSTLAQSVFGPIAFILILYVLQKAVDSKNNTAVYHPDKYTLGYVDSCQGLDRADPCINIMYYPSSSDTDSIMRLFSQQNTQRAGFDNNNPLSIQYGGKFDLDVKTKISRKYGIVSVPSEDFIYNYSLNHPNTTTFGINFDVDRTNDVYKYQIWFNTTVQRNGTIPYNTRVLSLMRGIDEAIIGHSGNSVAKIDVDLKDWPSLPVGGSSESIIGTVGPMFFFSAQMIIFISFIITLVSEKEKRLRESMQLAGLKAEVYWLSWFLSYSVLCIICSLTIIAMGNILALSSFRNTNFVAMFLTLFIFNISMLGFGCMIVSIIGTSASAVLVSIYVFVIGLVIMGSLFTNPSFTYIWWGGSVSTTIRSVLSLLPFFNFGVLFVTISNMSAGTINSVTSVYIPGPGFKFADLNRAIPKNLIQSLDVGGDVPAVPFPGSFLVQMLINLLIFIILTFYFDNVVPNQFGVSQHLLFFIDPRYYLSFFESKKASSVEIENWINSLKTADQPLVGEDSDVTAERSAVRDPNIPYVLRIADLNKVFKKLNPFAKKFTAIQSTCLGIREGEILALLGQNGAGKSTTMNILSGVMPKSRGDALFYGTTLKNQRAIRSMLGICPQHDILFNELNAQEHVRLYGGLKGLSKLEIDNLIDKGLYAVRLHNVKNLQTRSYSGGMKRRLSVLIATIGSPRIAFFDEPTTGMDPVNRRHVWRYLENFKKGRVIILTSHSMEEADILSDRVAVMAHGKVVALGSSIRLKSRFGFGYKFSMIAKDKKSTVIVKDTIARKFPQGMLQDDSAGALIYHFSDQNTDVICDFVDWLEANQMDTSSDNDLKQSIPMPEPYLNQSGYDSQTHIKMPEPNYYDSEKDYATSTRLISTWGMSQTSLEEVFLKLIRENQQ</sequence>
<dbReference type="SUPFAM" id="SSF52540">
    <property type="entry name" value="P-loop containing nucleoside triphosphate hydrolases"/>
    <property type="match status" value="1"/>
</dbReference>
<evidence type="ECO:0000256" key="6">
    <source>
        <dbReference type="ARBA" id="ARBA00022840"/>
    </source>
</evidence>
<dbReference type="Pfam" id="PF12698">
    <property type="entry name" value="ABC2_membrane_3"/>
    <property type="match status" value="1"/>
</dbReference>
<dbReference type="Gene3D" id="3.40.50.300">
    <property type="entry name" value="P-loop containing nucleotide triphosphate hydrolases"/>
    <property type="match status" value="1"/>
</dbReference>
<dbReference type="AlphaFoldDB" id="A0A2T9Y7Y3"/>
<dbReference type="GO" id="GO:0005319">
    <property type="term" value="F:lipid transporter activity"/>
    <property type="evidence" value="ECO:0007669"/>
    <property type="project" value="TreeGrafter"/>
</dbReference>
<dbReference type="InterPro" id="IPR027417">
    <property type="entry name" value="P-loop_NTPase"/>
</dbReference>
<keyword evidence="5" id="KW-0547">Nucleotide-binding</keyword>
<dbReference type="InterPro" id="IPR003439">
    <property type="entry name" value="ABC_transporter-like_ATP-bd"/>
</dbReference>
<feature type="transmembrane region" description="Helical" evidence="9">
    <location>
        <begin position="266"/>
        <end position="284"/>
    </location>
</feature>
<organism evidence="11 12">
    <name type="scientific">Smittium simulii</name>
    <dbReference type="NCBI Taxonomy" id="133385"/>
    <lineage>
        <taxon>Eukaryota</taxon>
        <taxon>Fungi</taxon>
        <taxon>Fungi incertae sedis</taxon>
        <taxon>Zoopagomycota</taxon>
        <taxon>Kickxellomycotina</taxon>
        <taxon>Harpellomycetes</taxon>
        <taxon>Harpellales</taxon>
        <taxon>Legeriomycetaceae</taxon>
        <taxon>Smittium</taxon>
    </lineage>
</organism>
<feature type="transmembrane region" description="Helical" evidence="9">
    <location>
        <begin position="342"/>
        <end position="366"/>
    </location>
</feature>
<dbReference type="InterPro" id="IPR013525">
    <property type="entry name" value="ABC2_TM"/>
</dbReference>
<name>A0A2T9Y7Y3_9FUNG</name>
<dbReference type="InterPro" id="IPR017871">
    <property type="entry name" value="ABC_transporter-like_CS"/>
</dbReference>
<accession>A0A2T9Y7Y3</accession>
<dbReference type="GO" id="GO:0016887">
    <property type="term" value="F:ATP hydrolysis activity"/>
    <property type="evidence" value="ECO:0007669"/>
    <property type="project" value="InterPro"/>
</dbReference>
<keyword evidence="4 9" id="KW-0812">Transmembrane</keyword>
<evidence type="ECO:0000313" key="11">
    <source>
        <dbReference type="EMBL" id="PVU88443.1"/>
    </source>
</evidence>
<dbReference type="GO" id="GO:0140359">
    <property type="term" value="F:ABC-type transporter activity"/>
    <property type="evidence" value="ECO:0007669"/>
    <property type="project" value="InterPro"/>
</dbReference>
<evidence type="ECO:0000256" key="7">
    <source>
        <dbReference type="ARBA" id="ARBA00022989"/>
    </source>
</evidence>
<evidence type="ECO:0000256" key="4">
    <source>
        <dbReference type="ARBA" id="ARBA00022692"/>
    </source>
</evidence>
<dbReference type="Pfam" id="PF00005">
    <property type="entry name" value="ABC_tran"/>
    <property type="match status" value="1"/>
</dbReference>
<feature type="transmembrane region" description="Helical" evidence="9">
    <location>
        <begin position="481"/>
        <end position="499"/>
    </location>
</feature>
<dbReference type="SMART" id="SM00382">
    <property type="entry name" value="AAA"/>
    <property type="match status" value="1"/>
</dbReference>
<dbReference type="GO" id="GO:0005524">
    <property type="term" value="F:ATP binding"/>
    <property type="evidence" value="ECO:0007669"/>
    <property type="project" value="UniProtKB-KW"/>
</dbReference>
<feature type="transmembrane region" description="Helical" evidence="9">
    <location>
        <begin position="48"/>
        <end position="69"/>
    </location>
</feature>
<dbReference type="Proteomes" id="UP000245383">
    <property type="component" value="Unassembled WGS sequence"/>
</dbReference>
<comment type="caution">
    <text evidence="11">The sequence shown here is derived from an EMBL/GenBank/DDBJ whole genome shotgun (WGS) entry which is preliminary data.</text>
</comment>
<dbReference type="GO" id="GO:0016020">
    <property type="term" value="C:membrane"/>
    <property type="evidence" value="ECO:0007669"/>
    <property type="project" value="UniProtKB-SubCell"/>
</dbReference>
<comment type="similarity">
    <text evidence="2">Belongs to the ABC transporter superfamily. ABCA family.</text>
</comment>
<dbReference type="STRING" id="133385.A0A2T9Y7Y3"/>
<evidence type="ECO:0000256" key="8">
    <source>
        <dbReference type="ARBA" id="ARBA00023136"/>
    </source>
</evidence>
<dbReference type="CDD" id="cd03263">
    <property type="entry name" value="ABC_subfamily_A"/>
    <property type="match status" value="1"/>
</dbReference>
<feature type="transmembrane region" description="Helical" evidence="9">
    <location>
        <begin position="304"/>
        <end position="330"/>
    </location>
</feature>
<evidence type="ECO:0000256" key="1">
    <source>
        <dbReference type="ARBA" id="ARBA00004141"/>
    </source>
</evidence>
<feature type="transmembrane region" description="Helical" evidence="9">
    <location>
        <begin position="373"/>
        <end position="392"/>
    </location>
</feature>
<comment type="subcellular location">
    <subcellularLocation>
        <location evidence="1">Membrane</location>
        <topology evidence="1">Multi-pass membrane protein</topology>
    </subcellularLocation>
</comment>
<dbReference type="PANTHER" id="PTHR19229">
    <property type="entry name" value="ATP-BINDING CASSETTE TRANSPORTER SUBFAMILY A ABCA"/>
    <property type="match status" value="1"/>
</dbReference>
<dbReference type="PANTHER" id="PTHR19229:SF205">
    <property type="entry name" value="ABC TRANSPORTER A FAMILY MEMBER 1-RELATED"/>
    <property type="match status" value="1"/>
</dbReference>
<dbReference type="FunFam" id="3.40.50.300:FF:000335">
    <property type="entry name" value="ATP binding cassette subfamily A member 5"/>
    <property type="match status" value="1"/>
</dbReference>
<evidence type="ECO:0000256" key="9">
    <source>
        <dbReference type="SAM" id="Phobius"/>
    </source>
</evidence>
<protein>
    <recommendedName>
        <fullName evidence="10">ABC transporter domain-containing protein</fullName>
    </recommendedName>
</protein>
<feature type="transmembrane region" description="Helical" evidence="9">
    <location>
        <begin position="398"/>
        <end position="426"/>
    </location>
</feature>
<keyword evidence="8 9" id="KW-0472">Membrane</keyword>
<keyword evidence="3" id="KW-0813">Transport</keyword>
<reference evidence="11 12" key="1">
    <citation type="journal article" date="2018" name="MBio">
        <title>Comparative Genomics Reveals the Core Gene Toolbox for the Fungus-Insect Symbiosis.</title>
        <authorList>
            <person name="Wang Y."/>
            <person name="Stata M."/>
            <person name="Wang W."/>
            <person name="Stajich J.E."/>
            <person name="White M.M."/>
            <person name="Moncalvo J.M."/>
        </authorList>
    </citation>
    <scope>NUCLEOTIDE SEQUENCE [LARGE SCALE GENOMIC DNA]</scope>
    <source>
        <strain evidence="11 12">SWE-8-4</strain>
    </source>
</reference>
<feature type="domain" description="ABC transporter" evidence="10">
    <location>
        <begin position="573"/>
        <end position="808"/>
    </location>
</feature>
<dbReference type="InterPro" id="IPR026082">
    <property type="entry name" value="ABCA"/>
</dbReference>
<dbReference type="EMBL" id="MBFR01000385">
    <property type="protein sequence ID" value="PVU88443.1"/>
    <property type="molecule type" value="Genomic_DNA"/>
</dbReference>
<keyword evidence="6" id="KW-0067">ATP-binding</keyword>
<evidence type="ECO:0000256" key="5">
    <source>
        <dbReference type="ARBA" id="ARBA00022741"/>
    </source>
</evidence>
<keyword evidence="12" id="KW-1185">Reference proteome</keyword>
<dbReference type="PROSITE" id="PS00211">
    <property type="entry name" value="ABC_TRANSPORTER_1"/>
    <property type="match status" value="1"/>
</dbReference>
<evidence type="ECO:0000313" key="12">
    <source>
        <dbReference type="Proteomes" id="UP000245383"/>
    </source>
</evidence>
<proteinExistence type="inferred from homology"/>
<dbReference type="InterPro" id="IPR003593">
    <property type="entry name" value="AAA+_ATPase"/>
</dbReference>
<evidence type="ECO:0000259" key="10">
    <source>
        <dbReference type="PROSITE" id="PS50893"/>
    </source>
</evidence>
<dbReference type="PROSITE" id="PS50893">
    <property type="entry name" value="ABC_TRANSPORTER_2"/>
    <property type="match status" value="1"/>
</dbReference>
<evidence type="ECO:0000256" key="2">
    <source>
        <dbReference type="ARBA" id="ARBA00008869"/>
    </source>
</evidence>